<evidence type="ECO:0000313" key="10">
    <source>
        <dbReference type="EMBL" id="PKI83135.1"/>
    </source>
</evidence>
<evidence type="ECO:0000256" key="5">
    <source>
        <dbReference type="ARBA" id="ARBA00023136"/>
    </source>
</evidence>
<reference evidence="10 11" key="1">
    <citation type="submission" date="2017-10" db="EMBL/GenBank/DDBJ databases">
        <title>A novel species of cold-tolerant Malassezia isolated from bats.</title>
        <authorList>
            <person name="Lorch J.M."/>
            <person name="Palmer J.M."/>
            <person name="Vanderwolf K.J."/>
            <person name="Schmidt K.Z."/>
            <person name="Verant M.L."/>
            <person name="Weller T.J."/>
            <person name="Blehert D.S."/>
        </authorList>
    </citation>
    <scope>NUCLEOTIDE SEQUENCE [LARGE SCALE GENOMIC DNA]</scope>
    <source>
        <strain evidence="10 11">NWHC:44797-103</strain>
    </source>
</reference>
<keyword evidence="2" id="KW-0813">Transport</keyword>
<dbReference type="GO" id="GO:0015031">
    <property type="term" value="P:protein transport"/>
    <property type="evidence" value="ECO:0007669"/>
    <property type="project" value="UniProtKB-KW"/>
</dbReference>
<feature type="domain" description="DOP1 N-terminal" evidence="7">
    <location>
        <begin position="53"/>
        <end position="367"/>
    </location>
</feature>
<evidence type="ECO:0000259" key="9">
    <source>
        <dbReference type="Pfam" id="PF24598"/>
    </source>
</evidence>
<dbReference type="EMBL" id="KZ454992">
    <property type="protein sequence ID" value="PKI83135.1"/>
    <property type="molecule type" value="Genomic_DNA"/>
</dbReference>
<feature type="domain" description="DOP1-like C-terminal" evidence="9">
    <location>
        <begin position="1285"/>
        <end position="1738"/>
    </location>
</feature>
<dbReference type="Pfam" id="PF24598">
    <property type="entry name" value="DOP1_C"/>
    <property type="match status" value="1"/>
</dbReference>
<dbReference type="Pfam" id="PF04118">
    <property type="entry name" value="Dopey_N"/>
    <property type="match status" value="1"/>
</dbReference>
<dbReference type="STRING" id="2020962.A0A2N1J9A1"/>
<evidence type="ECO:0000259" key="8">
    <source>
        <dbReference type="Pfam" id="PF24597"/>
    </source>
</evidence>
<evidence type="ECO:0000256" key="3">
    <source>
        <dbReference type="ARBA" id="ARBA00022927"/>
    </source>
</evidence>
<evidence type="ECO:0000256" key="2">
    <source>
        <dbReference type="ARBA" id="ARBA00022448"/>
    </source>
</evidence>
<dbReference type="PANTHER" id="PTHR14042:SF24">
    <property type="entry name" value="PROTEIN DOPEY-1 HOMOLOG"/>
    <property type="match status" value="1"/>
</dbReference>
<evidence type="ECO:0000313" key="11">
    <source>
        <dbReference type="Proteomes" id="UP000232875"/>
    </source>
</evidence>
<dbReference type="Proteomes" id="UP000232875">
    <property type="component" value="Unassembled WGS sequence"/>
</dbReference>
<sequence length="1764" mass="197054">MPPWNDALVTRQATTHTTASDVSDAANTWLSAEVKYEEKRWAEQSEKALQTDPEFLRYQAGVERALARFESVSEWADFISFLLRLLKALQAMPKFNAIPHKLIVAKRLSQCLNPALPSGVHTRALDVYEYIFSVIGVDGLRRDLPVWSPGLLPFFQNAATSVRPALLTVFNKYYIPLHMDLRPLTRALLLALLPCLEDESSESFDRVESLLHQIANSVGQAFFLQTMWIAQISTPSIRLSALHYLARYMPKLRVLSQEEHEQSLDTDLDDTTQETEDIDFAQGVSLTALNPGLLARAFSHTLGDDSLLVRRNALDFLVQHFPLSSVPFAEEIESADRVLLMDAAIGAVLRRDISLNRRLYAWLLGADEAEDKQQAYFAKHALQLVKTALLRGMHAYDTDPVMLQRPYRIFVSFLDKSALGQPLLRAMALDVFYALLHNNDLRENHDLYPTAQTLFEAVDTYILYQQLFSAMRAELEHRPNAVVEQHGSAVQLLDRMLHTFGLHDEETRTVHLPILYLALAEILRQGLAKKSIMQDKAMDILRLFDVIHSNLDPHAFVQSGANNDAALGAAATAVYEEGHALEAASTLQSRRQCTALVRALMDVGLHNAPAMEQDAISVQCFLLVLRILHSLDAARAEAYVDLANNTLEAESLDDTLDVAGWNKSVFEYLANPPTFEAYALLLGIALHMTNSALIPGKFTFANAADFEAIFHPLLTALQPEHCANHVEAAELYWVLKEQVPSDFATDILCAQLSDPNTRAQTMSVVGTLWQRSNKMTRAKQLARPLFLILDALCSKDRQERNAGFTWLRIYLGSFDTLLVMLMDKVMETKAKRNSTTIAMASQEVVVYRYEAPFDQDLLNYYLAIVSALFAEGKQQIFDATRKIPYEAKGENGKGTFIASSGSFLDVLKDVLFFLLHAAHPKEQVLWYPANAATQCIALDLFHYLILYGQQDPTWLSNIQAKLIDVMLVVMHRQDESAQIAALSTLLEAVQTRCASAQSGGVLDDETSALFAEIVRRGVTSAPSCTTFLVWIDFAHNMLSYTREAVNEFILPLCVALCDLLSHSLTALVKTTLAFSTKASSEVQRIPSTEQEIVHMVRLLEHALHQAMSSRHMVDLERALDTEPAQSLGLLGNISSVFASDSPTPSVSSMQTNTPIHPVLRTTALAIQTLEYAWTSGRGPKPRLHFPDAHAQTTLTLRQLYRLRMASVTEAVVANWWKRSWDAQEPVSSIVMSETIALLECLAESPQVIVSSLCDIITMHVSPSGSDRKRGTGGAVLVSDAVLFRFLEMFLQSRDGETVVHIWPVLALLAKNVMTTNAANKNLMYHTLRIVTSAAVTLSLTRAFEERRTKRDIQDTFVRVCEMVVSLYSRALDVTSSLHRGKDSEACSTHGADDISADPSAVPLSTTVVSFFAATAVPALATLAIDLDKTAALCTSLVYYIVTPSLRARARTLEIPDLVLDLLKSITRVPGTLKTWRSLVVDVFYDAKFFSLAPQEGEQWTAIFTALYTVDRERLEDVISRIANAPSANLFVSRENDLIARITGIRRLSYSIYAGEKNAYLAQLPLMQEKVVDILRSNAPDLVQAEIYLCMRVLLCRFSSQHLVGFWPIILTELLRIFGNARTELLGDNSDALLLLFSVSKLVDYLLTLQTEDFQVHQWLLITDTPDAVNPLPGWMADSLLDCIGKLAAKTRRLSAQHYRTSNTSSLCRPMLQMSRAESIEVLEPFFLNASAVFYDNQYCRTQVDWENIDQGLLRDLFEPIVPKL</sequence>
<dbReference type="GO" id="GO:0005802">
    <property type="term" value="C:trans-Golgi network"/>
    <property type="evidence" value="ECO:0007669"/>
    <property type="project" value="TreeGrafter"/>
</dbReference>
<dbReference type="InterPro" id="IPR016024">
    <property type="entry name" value="ARM-type_fold"/>
</dbReference>
<feature type="domain" description="DOP1-like middle TPR" evidence="8">
    <location>
        <begin position="376"/>
        <end position="547"/>
    </location>
</feature>
<dbReference type="InterPro" id="IPR056457">
    <property type="entry name" value="DOP1_C"/>
</dbReference>
<dbReference type="OrthoDB" id="297643at2759"/>
<dbReference type="GO" id="GO:0005768">
    <property type="term" value="C:endosome"/>
    <property type="evidence" value="ECO:0007669"/>
    <property type="project" value="TreeGrafter"/>
</dbReference>
<organism evidence="10 11">
    <name type="scientific">Malassezia vespertilionis</name>
    <dbReference type="NCBI Taxonomy" id="2020962"/>
    <lineage>
        <taxon>Eukaryota</taxon>
        <taxon>Fungi</taxon>
        <taxon>Dikarya</taxon>
        <taxon>Basidiomycota</taxon>
        <taxon>Ustilaginomycotina</taxon>
        <taxon>Malasseziomycetes</taxon>
        <taxon>Malasseziales</taxon>
        <taxon>Malasseziaceae</taxon>
        <taxon>Malassezia</taxon>
    </lineage>
</organism>
<protein>
    <submittedName>
        <fullName evidence="10">Uncharacterized protein</fullName>
    </submittedName>
</protein>
<dbReference type="InterPro" id="IPR056458">
    <property type="entry name" value="TPR_DOP1_M"/>
</dbReference>
<evidence type="ECO:0000259" key="7">
    <source>
        <dbReference type="Pfam" id="PF04118"/>
    </source>
</evidence>
<dbReference type="GO" id="GO:0000139">
    <property type="term" value="C:Golgi membrane"/>
    <property type="evidence" value="ECO:0007669"/>
    <property type="project" value="UniProtKB-SubCell"/>
</dbReference>
<proteinExistence type="inferred from homology"/>
<dbReference type="GO" id="GO:0005829">
    <property type="term" value="C:cytosol"/>
    <property type="evidence" value="ECO:0007669"/>
    <property type="project" value="GOC"/>
</dbReference>
<gene>
    <name evidence="10" type="ORF">MVES_002910</name>
</gene>
<dbReference type="SUPFAM" id="SSF48371">
    <property type="entry name" value="ARM repeat"/>
    <property type="match status" value="2"/>
</dbReference>
<dbReference type="InterPro" id="IPR040314">
    <property type="entry name" value="DOP1"/>
</dbReference>
<accession>A0A2N1J9A1</accession>
<keyword evidence="5" id="KW-0472">Membrane</keyword>
<dbReference type="PANTHER" id="PTHR14042">
    <property type="entry name" value="DOPEY-RELATED"/>
    <property type="match status" value="1"/>
</dbReference>
<keyword evidence="11" id="KW-1185">Reference proteome</keyword>
<evidence type="ECO:0000256" key="4">
    <source>
        <dbReference type="ARBA" id="ARBA00023034"/>
    </source>
</evidence>
<comment type="similarity">
    <text evidence="6">Belongs to the DOP1 family.</text>
</comment>
<keyword evidence="3" id="KW-0653">Protein transport</keyword>
<name>A0A2N1J9A1_9BASI</name>
<comment type="subcellular location">
    <subcellularLocation>
        <location evidence="1">Golgi apparatus membrane</location>
        <topology evidence="1">Peripheral membrane protein</topology>
    </subcellularLocation>
</comment>
<evidence type="ECO:0000256" key="6">
    <source>
        <dbReference type="ARBA" id="ARBA00046326"/>
    </source>
</evidence>
<keyword evidence="4" id="KW-0333">Golgi apparatus</keyword>
<dbReference type="InterPro" id="IPR007249">
    <property type="entry name" value="DOP1_N"/>
</dbReference>
<dbReference type="Pfam" id="PF24597">
    <property type="entry name" value="TPR_DOP1_M"/>
    <property type="match status" value="1"/>
</dbReference>
<evidence type="ECO:0000256" key="1">
    <source>
        <dbReference type="ARBA" id="ARBA00004395"/>
    </source>
</evidence>
<dbReference type="GO" id="GO:0006895">
    <property type="term" value="P:Golgi to endosome transport"/>
    <property type="evidence" value="ECO:0007669"/>
    <property type="project" value="InterPro"/>
</dbReference>